<keyword evidence="5" id="KW-0408">Iron</keyword>
<dbReference type="Pfam" id="PF00593">
    <property type="entry name" value="TonB_dep_Rec_b-barrel"/>
    <property type="match status" value="1"/>
</dbReference>
<dbReference type="InterPro" id="IPR000531">
    <property type="entry name" value="Beta-barrel_TonB"/>
</dbReference>
<dbReference type="GO" id="GO:0009279">
    <property type="term" value="C:cell outer membrane"/>
    <property type="evidence" value="ECO:0007669"/>
    <property type="project" value="UniProtKB-SubCell"/>
</dbReference>
<evidence type="ECO:0000256" key="4">
    <source>
        <dbReference type="ARBA" id="ARBA00022692"/>
    </source>
</evidence>
<keyword evidence="7" id="KW-0798">TonB box</keyword>
<protein>
    <submittedName>
        <fullName evidence="12">TonB-dependent receptor</fullName>
    </submittedName>
</protein>
<dbReference type="PANTHER" id="PTHR32552">
    <property type="entry name" value="FERRICHROME IRON RECEPTOR-RELATED"/>
    <property type="match status" value="1"/>
</dbReference>
<dbReference type="Pfam" id="PF07715">
    <property type="entry name" value="Plug"/>
    <property type="match status" value="1"/>
</dbReference>
<reference evidence="12" key="1">
    <citation type="submission" date="2018-06" db="EMBL/GenBank/DDBJ databases">
        <authorList>
            <person name="Zhirakovskaya E."/>
        </authorList>
    </citation>
    <scope>NUCLEOTIDE SEQUENCE</scope>
</reference>
<keyword evidence="8" id="KW-0472">Membrane</keyword>
<keyword evidence="4" id="KW-0812">Transmembrane</keyword>
<dbReference type="Gene3D" id="2.40.170.20">
    <property type="entry name" value="TonB-dependent receptor, beta-barrel domain"/>
    <property type="match status" value="1"/>
</dbReference>
<dbReference type="InterPro" id="IPR036942">
    <property type="entry name" value="Beta-barrel_TonB_sf"/>
</dbReference>
<dbReference type="InterPro" id="IPR039426">
    <property type="entry name" value="TonB-dep_rcpt-like"/>
</dbReference>
<dbReference type="SUPFAM" id="SSF56935">
    <property type="entry name" value="Porins"/>
    <property type="match status" value="1"/>
</dbReference>
<evidence type="ECO:0000259" key="11">
    <source>
        <dbReference type="Pfam" id="PF07715"/>
    </source>
</evidence>
<keyword evidence="6" id="KW-0406">Ion transport</keyword>
<dbReference type="PROSITE" id="PS52016">
    <property type="entry name" value="TONB_DEPENDENT_REC_3"/>
    <property type="match status" value="1"/>
</dbReference>
<sequence length="738" mass="79523">MTLKSIGLGGTALTSFAIFLTQGMMATPALAQSVHDDEIIVTARKREESLFEIPAAISAFTPQLLEDRNISNLDDIGKYVPNLTITRYGVGNTAQAAVFIRGIGLQDHIITTDPGVGVYLDGVYLGRQMGSNLSLNNIERIEVLRGPQGTLYGRNTLGGAVNIITKKPGSEETAVISVKGGTRGRAAADFYGNFAMSDQFAVSASGAFKRRNGVGDFLNLQNPDKRVGEINEFSGRITARWQPNDRFSTLFSVDGTSANNGLSPYTIGFDPSIPAPDPNNIFAGSFPLLNAGLLPANPDDNNTTVAGLDSTTNRTLGVSITSEWEANEHLTAKVLASYRSSDYTGGLDDDATALRLSEFPENGNAQQTSFEVQLNGQYGALDFVSGLYYFHEVGETESGPWVFSPFNTPGAAEGFGNFGFFDLNQTTNSYAGFANAKYQFTPRFSAGAGVRYSRDEKDADARFPTFAARKALSADFDAVTWDVNASYNLQGDIFVYGQIQRGYQTGGFPPRPFGGAAQFEPFDKTTSTNFEVGLKGKVSDNLTLMLSAFRTNYNDLALPFSDTTLGGGFVTIIANAGKSRSQGFEAEGILYVNDYFSINGSIGYMDAEILEVDPGTIGVAVGDTPALTPDVTLSIAPKITMPMQNGDEVVFNADYSYRSSMFGQSINNPSEKIAGRDLVGFSIDYKSTEGHWTLGLYGENIFNAVYDVGRLQQTGFVGIVRSNDRSEFGIRLKKQFGG</sequence>
<keyword evidence="12" id="KW-0675">Receptor</keyword>
<evidence type="ECO:0000256" key="3">
    <source>
        <dbReference type="ARBA" id="ARBA00022496"/>
    </source>
</evidence>
<evidence type="ECO:0000256" key="7">
    <source>
        <dbReference type="ARBA" id="ARBA00023077"/>
    </source>
</evidence>
<comment type="subcellular location">
    <subcellularLocation>
        <location evidence="1">Cell outer membrane</location>
        <topology evidence="1">Multi-pass membrane protein</topology>
    </subcellularLocation>
</comment>
<feature type="domain" description="TonB-dependent receptor plug" evidence="11">
    <location>
        <begin position="51"/>
        <end position="160"/>
    </location>
</feature>
<feature type="domain" description="TonB-dependent receptor-like beta-barrel" evidence="10">
    <location>
        <begin position="264"/>
        <end position="701"/>
    </location>
</feature>
<dbReference type="AlphaFoldDB" id="A0A3B0SIZ8"/>
<dbReference type="InterPro" id="IPR012910">
    <property type="entry name" value="Plug_dom"/>
</dbReference>
<dbReference type="GO" id="GO:0006826">
    <property type="term" value="P:iron ion transport"/>
    <property type="evidence" value="ECO:0007669"/>
    <property type="project" value="UniProtKB-KW"/>
</dbReference>
<evidence type="ECO:0000256" key="8">
    <source>
        <dbReference type="ARBA" id="ARBA00023136"/>
    </source>
</evidence>
<evidence type="ECO:0000313" key="12">
    <source>
        <dbReference type="EMBL" id="VAW00917.1"/>
    </source>
</evidence>
<evidence type="ECO:0000256" key="2">
    <source>
        <dbReference type="ARBA" id="ARBA00022448"/>
    </source>
</evidence>
<proteinExistence type="predicted"/>
<evidence type="ECO:0000256" key="6">
    <source>
        <dbReference type="ARBA" id="ARBA00023065"/>
    </source>
</evidence>
<dbReference type="CDD" id="cd01347">
    <property type="entry name" value="ligand_gated_channel"/>
    <property type="match status" value="1"/>
</dbReference>
<evidence type="ECO:0000256" key="1">
    <source>
        <dbReference type="ARBA" id="ARBA00004571"/>
    </source>
</evidence>
<evidence type="ECO:0000259" key="10">
    <source>
        <dbReference type="Pfam" id="PF00593"/>
    </source>
</evidence>
<gene>
    <name evidence="12" type="ORF">MNBD_ALPHA06-496</name>
</gene>
<accession>A0A3B0SIZ8</accession>
<name>A0A3B0SIZ8_9ZZZZ</name>
<keyword evidence="3" id="KW-0410">Iron transport</keyword>
<keyword evidence="2" id="KW-0813">Transport</keyword>
<evidence type="ECO:0000256" key="9">
    <source>
        <dbReference type="ARBA" id="ARBA00023237"/>
    </source>
</evidence>
<dbReference type="PANTHER" id="PTHR32552:SF81">
    <property type="entry name" value="TONB-DEPENDENT OUTER MEMBRANE RECEPTOR"/>
    <property type="match status" value="1"/>
</dbReference>
<dbReference type="EMBL" id="UOEE01000306">
    <property type="protein sequence ID" value="VAW00917.1"/>
    <property type="molecule type" value="Genomic_DNA"/>
</dbReference>
<keyword evidence="9" id="KW-0998">Cell outer membrane</keyword>
<organism evidence="12">
    <name type="scientific">hydrothermal vent metagenome</name>
    <dbReference type="NCBI Taxonomy" id="652676"/>
    <lineage>
        <taxon>unclassified sequences</taxon>
        <taxon>metagenomes</taxon>
        <taxon>ecological metagenomes</taxon>
    </lineage>
</organism>
<evidence type="ECO:0000256" key="5">
    <source>
        <dbReference type="ARBA" id="ARBA00023004"/>
    </source>
</evidence>